<dbReference type="EMBL" id="CADCSZ010000159">
    <property type="protein sequence ID" value="CAA9256828.1"/>
    <property type="molecule type" value="Genomic_DNA"/>
</dbReference>
<comment type="cofactor">
    <cofactor evidence="1">
        <name>Fe cation</name>
        <dbReference type="ChEBI" id="CHEBI:24875"/>
    </cofactor>
</comment>
<keyword evidence="1" id="KW-0460">Magnesium</keyword>
<evidence type="ECO:0000313" key="3">
    <source>
        <dbReference type="EMBL" id="CAA9256828.1"/>
    </source>
</evidence>
<feature type="binding site" evidence="1">
    <location>
        <position position="117"/>
    </location>
    <ligand>
        <name>Ni(2+)</name>
        <dbReference type="ChEBI" id="CHEBI:49786"/>
    </ligand>
</feature>
<dbReference type="GO" id="GO:0016151">
    <property type="term" value="F:nickel cation binding"/>
    <property type="evidence" value="ECO:0007669"/>
    <property type="project" value="InterPro"/>
</dbReference>
<feature type="binding site" evidence="1">
    <location>
        <position position="95"/>
    </location>
    <ligand>
        <name>Mg(2+)</name>
        <dbReference type="ChEBI" id="CHEBI:18420"/>
    </ligand>
</feature>
<keyword evidence="1" id="KW-0408">Iron</keyword>
<reference evidence="3" key="1">
    <citation type="submission" date="2020-02" db="EMBL/GenBank/DDBJ databases">
        <authorList>
            <person name="Meier V. D."/>
        </authorList>
    </citation>
    <scope>NUCLEOTIDE SEQUENCE</scope>
    <source>
        <strain evidence="3">AVDCRST_MAG76</strain>
    </source>
</reference>
<feature type="binding site" evidence="1">
    <location>
        <position position="117"/>
    </location>
    <ligand>
        <name>Fe cation</name>
        <dbReference type="ChEBI" id="CHEBI:24875"/>
    </ligand>
</feature>
<dbReference type="Pfam" id="PF00374">
    <property type="entry name" value="NiFeSe_Hases"/>
    <property type="match status" value="2"/>
</dbReference>
<dbReference type="InterPro" id="IPR029014">
    <property type="entry name" value="NiFe-Hase_large"/>
</dbReference>
<dbReference type="InterPro" id="IPR001501">
    <property type="entry name" value="Ni-dep_hyd_lsu"/>
</dbReference>
<feature type="binding site" evidence="1">
    <location>
        <position position="606"/>
    </location>
    <ligand>
        <name>Mg(2+)</name>
        <dbReference type="ChEBI" id="CHEBI:18420"/>
    </ligand>
</feature>
<keyword evidence="1" id="KW-0479">Metal-binding</keyword>
<keyword evidence="1" id="KW-0533">Nickel</keyword>
<accession>A0A6J4IRA8</accession>
<dbReference type="AlphaFoldDB" id="A0A6J4IRA8"/>
<proteinExistence type="predicted"/>
<dbReference type="PANTHER" id="PTHR42958">
    <property type="entry name" value="HYDROGENASE-2 LARGE CHAIN"/>
    <property type="match status" value="1"/>
</dbReference>
<dbReference type="Gene3D" id="1.10.645.10">
    <property type="entry name" value="Cytochrome-c3 Hydrogenase, chain B"/>
    <property type="match status" value="1"/>
</dbReference>
<gene>
    <name evidence="3" type="ORF">AVDCRST_MAG76-2606</name>
</gene>
<feature type="binding site" evidence="1">
    <location>
        <position position="600"/>
    </location>
    <ligand>
        <name>Ni(2+)</name>
        <dbReference type="ChEBI" id="CHEBI:49786"/>
    </ligand>
</feature>
<evidence type="ECO:0000256" key="2">
    <source>
        <dbReference type="SAM" id="MobiDB-lite"/>
    </source>
</evidence>
<sequence length="626" mass="69842">MCFKNLPIEFDGAGKARLKEGVKDPYAFDPVQLKSYARPADGPGAKLGAPPKLRDWNIDPMTRVAGSLAVHTVLDLEERKAVDCHSIASLFRGYEIILEGRDPRDAIDISSRACGVCGGVHATVSALAIEQTFGICPPPLGVEVRNLGEVGEYFYDRPLHLGLLAGPDYSTSLVSVTNPELVTLAEKTLCRHGDIHGYRTIKDIMDALNPLTGRIYLEALEWTRVGRVMCMIMFGKYPHPSTIVPGGMSCTISVSSFNEFYTQLGKIFDFCKVITRLWDDLMDFFLEANPEYEQVGARPTNIAQTGVFDNSEVYDATYANINEWGNARWNVPGMIIEGKLVTTNLTDINVGFEEFIEHSFYDDWTKGAPPRFQTDPLGNPLSPHHPWNKRTLPRPTGKNFKEKYTWDTAPRWDRQSIETGAYGSVWVTALAGQTVDNPFIESTGDGMRMVMPRHELPEDELYWKVPRTLNALERNRARAYAMANSAAVGMNIMLKALEYWRRGETAISTPFKVPKDERIGVGFWEASRGWLVHHMHIDKGKILNYQITTPSTLNAAPRDPFGTPGPYEEAVVGTPILESVREEDIKGIDILRAIRSFDPCMPCTTHIDTGLGTIVREVNSCGCTLE</sequence>
<comment type="cofactor">
    <cofactor evidence="1">
        <name>Ni(2+)</name>
        <dbReference type="ChEBI" id="CHEBI:49786"/>
    </cofactor>
</comment>
<dbReference type="PANTHER" id="PTHR42958:SF2">
    <property type="entry name" value="UPTAKE HYDROGENASE LARGE SUBUNIT"/>
    <property type="match status" value="1"/>
</dbReference>
<name>A0A6J4IRA8_9ACTN</name>
<feature type="binding site" evidence="1">
    <location>
        <position position="603"/>
    </location>
    <ligand>
        <name>Fe cation</name>
        <dbReference type="ChEBI" id="CHEBI:24875"/>
    </ligand>
</feature>
<dbReference type="InterPro" id="IPR050867">
    <property type="entry name" value="NiFe/NiFeSe_hydrgnase_LSU"/>
</dbReference>
<dbReference type="SUPFAM" id="SSF56762">
    <property type="entry name" value="HydB/Nqo4-like"/>
    <property type="match status" value="1"/>
</dbReference>
<feature type="region of interest" description="Disordered" evidence="2">
    <location>
        <begin position="377"/>
        <end position="400"/>
    </location>
</feature>
<protein>
    <submittedName>
        <fullName evidence="3">[Ni/Fe] hydrogenase, large subunit MSMEG_2719</fullName>
    </submittedName>
</protein>
<organism evidence="3">
    <name type="scientific">uncultured Acidimicrobiales bacterium</name>
    <dbReference type="NCBI Taxonomy" id="310071"/>
    <lineage>
        <taxon>Bacteria</taxon>
        <taxon>Bacillati</taxon>
        <taxon>Actinomycetota</taxon>
        <taxon>Acidimicrobiia</taxon>
        <taxon>Acidimicrobiales</taxon>
        <taxon>environmental samples</taxon>
    </lineage>
</organism>
<feature type="binding site" evidence="1">
    <location>
        <position position="114"/>
    </location>
    <ligand>
        <name>Ni(2+)</name>
        <dbReference type="ChEBI" id="CHEBI:49786"/>
    </ligand>
</feature>
<evidence type="ECO:0000256" key="1">
    <source>
        <dbReference type="PIRSR" id="PIRSR601501-1"/>
    </source>
</evidence>
<feature type="binding site" evidence="1">
    <location>
        <position position="547"/>
    </location>
    <ligand>
        <name>Mg(2+)</name>
        <dbReference type="ChEBI" id="CHEBI:18420"/>
    </ligand>
</feature>